<feature type="compositionally biased region" description="Low complexity" evidence="1">
    <location>
        <begin position="267"/>
        <end position="276"/>
    </location>
</feature>
<feature type="region of interest" description="Disordered" evidence="1">
    <location>
        <begin position="62"/>
        <end position="83"/>
    </location>
</feature>
<reference evidence="2 3" key="1">
    <citation type="journal article" date="2014" name="PLoS Genet.">
        <title>Analysis of the Phlebiopsis gigantea genome, transcriptome and secretome provides insight into its pioneer colonization strategies of wood.</title>
        <authorList>
            <person name="Hori C."/>
            <person name="Ishida T."/>
            <person name="Igarashi K."/>
            <person name="Samejima M."/>
            <person name="Suzuki H."/>
            <person name="Master E."/>
            <person name="Ferreira P."/>
            <person name="Ruiz-Duenas F.J."/>
            <person name="Held B."/>
            <person name="Canessa P."/>
            <person name="Larrondo L.F."/>
            <person name="Schmoll M."/>
            <person name="Druzhinina I.S."/>
            <person name="Kubicek C.P."/>
            <person name="Gaskell J.A."/>
            <person name="Kersten P."/>
            <person name="St John F."/>
            <person name="Glasner J."/>
            <person name="Sabat G."/>
            <person name="Splinter BonDurant S."/>
            <person name="Syed K."/>
            <person name="Yadav J."/>
            <person name="Mgbeahuruike A.C."/>
            <person name="Kovalchuk A."/>
            <person name="Asiegbu F.O."/>
            <person name="Lackner G."/>
            <person name="Hoffmeister D."/>
            <person name="Rencoret J."/>
            <person name="Gutierrez A."/>
            <person name="Sun H."/>
            <person name="Lindquist E."/>
            <person name="Barry K."/>
            <person name="Riley R."/>
            <person name="Grigoriev I.V."/>
            <person name="Henrissat B."/>
            <person name="Kues U."/>
            <person name="Berka R.M."/>
            <person name="Martinez A.T."/>
            <person name="Covert S.F."/>
            <person name="Blanchette R.A."/>
            <person name="Cullen D."/>
        </authorList>
    </citation>
    <scope>NUCLEOTIDE SEQUENCE [LARGE SCALE GENOMIC DNA]</scope>
    <source>
        <strain evidence="2 3">11061_1 CR5-6</strain>
    </source>
</reference>
<dbReference type="HOGENOM" id="CLU_963480_0_0_1"/>
<organism evidence="2 3">
    <name type="scientific">Phlebiopsis gigantea (strain 11061_1 CR5-6)</name>
    <name type="common">White-rot fungus</name>
    <name type="synonym">Peniophora gigantea</name>
    <dbReference type="NCBI Taxonomy" id="745531"/>
    <lineage>
        <taxon>Eukaryota</taxon>
        <taxon>Fungi</taxon>
        <taxon>Dikarya</taxon>
        <taxon>Basidiomycota</taxon>
        <taxon>Agaricomycotina</taxon>
        <taxon>Agaricomycetes</taxon>
        <taxon>Polyporales</taxon>
        <taxon>Phanerochaetaceae</taxon>
        <taxon>Phlebiopsis</taxon>
    </lineage>
</organism>
<gene>
    <name evidence="2" type="ORF">PHLGIDRAFT_130579</name>
</gene>
<sequence length="289" mass="31620">MSINRSRPTHYEEYREFFSILASGDRTQYGRAQQVFSPSPNSSPTSTSFPPHSLLAAQAVETNYDSSDDSDDSSATAVEIATPEDFKGDGKTVDVIIEEVPRAHFEVAHSPASPLELLISESPATHLPSTANTLPADSPLATLESSVSAVTTSSEELRMRLKQLLRGLYDIETFRGLVRELLHESEAAFQPLKDPHARLPATSKQAPEPIFKGLGDDAPAHTPKKRCLTQAGTSERAGFKGAQRLMDVVSDMMSAQRPANGWKKVKASLPKSWSKPKSAKKRVYTELEQ</sequence>
<evidence type="ECO:0000313" key="3">
    <source>
        <dbReference type="Proteomes" id="UP000053257"/>
    </source>
</evidence>
<accession>A0A0C3RRK5</accession>
<dbReference type="AlphaFoldDB" id="A0A0C3RRK5"/>
<keyword evidence="3" id="KW-1185">Reference proteome</keyword>
<evidence type="ECO:0000313" key="2">
    <source>
        <dbReference type="EMBL" id="KIP02746.1"/>
    </source>
</evidence>
<dbReference type="Proteomes" id="UP000053257">
    <property type="component" value="Unassembled WGS sequence"/>
</dbReference>
<protein>
    <submittedName>
        <fullName evidence="2">Uncharacterized protein</fullName>
    </submittedName>
</protein>
<dbReference type="EMBL" id="KN840656">
    <property type="protein sequence ID" value="KIP02746.1"/>
    <property type="molecule type" value="Genomic_DNA"/>
</dbReference>
<feature type="region of interest" description="Disordered" evidence="1">
    <location>
        <begin position="256"/>
        <end position="289"/>
    </location>
</feature>
<proteinExistence type="predicted"/>
<name>A0A0C3RRK5_PHLG1</name>
<evidence type="ECO:0000256" key="1">
    <source>
        <dbReference type="SAM" id="MobiDB-lite"/>
    </source>
</evidence>